<dbReference type="PANTHER" id="PTHR45527:SF1">
    <property type="entry name" value="FATTY ACID SYNTHASE"/>
    <property type="match status" value="1"/>
</dbReference>
<dbReference type="FunFam" id="3.40.50.980:FF:000001">
    <property type="entry name" value="Non-ribosomal peptide synthetase"/>
    <property type="match status" value="1"/>
</dbReference>
<dbReference type="InterPro" id="IPR020806">
    <property type="entry name" value="PKS_PP-bd"/>
</dbReference>
<evidence type="ECO:0000259" key="8">
    <source>
        <dbReference type="PROSITE" id="PS52004"/>
    </source>
</evidence>
<organism evidence="9 10">
    <name type="scientific">Oceanibaculum pacificum</name>
    <dbReference type="NCBI Taxonomy" id="580166"/>
    <lineage>
        <taxon>Bacteria</taxon>
        <taxon>Pseudomonadati</taxon>
        <taxon>Pseudomonadota</taxon>
        <taxon>Alphaproteobacteria</taxon>
        <taxon>Rhodospirillales</taxon>
        <taxon>Oceanibaculaceae</taxon>
        <taxon>Oceanibaculum</taxon>
    </lineage>
</organism>
<dbReference type="Pfam" id="PF08659">
    <property type="entry name" value="KR"/>
    <property type="match status" value="1"/>
</dbReference>
<dbReference type="CDD" id="cd08953">
    <property type="entry name" value="KR_2_SDR_x"/>
    <property type="match status" value="1"/>
</dbReference>
<accession>A0A154W7P3</accession>
<dbReference type="Gene3D" id="3.40.366.10">
    <property type="entry name" value="Malonyl-Coenzyme A Acyl Carrier Protein, domain 2"/>
    <property type="match status" value="1"/>
</dbReference>
<dbReference type="Pfam" id="PF02801">
    <property type="entry name" value="Ketoacyl-synt_C"/>
    <property type="match status" value="1"/>
</dbReference>
<sequence length="4044" mass="426642">MKPLPLLFAELSRLGVTLEADAGALRVRGPAGAVSPELRAEMAARKPEILARLTGAPTPLTFNQRRLWFVEKLSESGSDFTMSAAWELRGALDIAALRRALGAMTRRQQILRARILEQDDEPYLDIAPWSPVELPEETTDDAAAALAAEAAAPFDLADRLFRARLFRLPPTDSAPCWLLTICLHHLIADRWSMGILFRELAALMRAEMAGTPADLPDLPLQYADFAAWQRAGQTEETLARQLDFWRARLAHAPTDLALPLDRSRPAARGSAGAAHSFPLPAGDDLSRLAARQGVTAFMAGLAVYAALLARWTGQDELVIGCPLGNREMPETHDLIGFFVNTVALRLDLSGDPDFPTLLGRVRAASLEAFAHQDVPFDRVVNALKPTRHLNRGPLFQAMFVLQNAAMAPLAWPGIDSTPLSLPPMAPEVDLNLALEPPQTAGAPYTGYLEYDPALFDAATAERFGRQFAALAQAIAAAPETPLSRLPIEDGPATGWPGKRQTLPATRIDAAILDRLRGNPDSPAVLTANGETVTAGELAAQALALAGQIAARGLPADAVIGVALPRGPGLIAALLGTMAAGAAFAVLPPGPAGQIEYIVRLSGLTVAIADADSAATLPDGVEPLFADRQAEPLAEPRSGTGVAYICFTSGSSGAPKGIMVGHAALANHAQAIADAFALTESDRALHFAAPAFDVALEEIFPTLLRGGIVVIPPAEALESLEAFGRCLRAAEVTIANLPAPFWHAWVRELAETGGEAPPTLRLLVTGSDRVHVAAVRQWQRVAPGIAWMSGYGPSEATVTASLFDPRIDDLPAGAATVPLGRPLANVDIHLVDPQGAPVATGIVGEIVIEGAGVAEGYLSAAEPGGFRPRRPGGPPAYWTGDLGRRTSDGALEFIGRRDGQLKIRGVRVEPTSIEAVLASHPQAGEVAVTGRPDGGGTLLLCASVTGPVEPSLLRQWAADRLPAAMVPALIERLEALPRTANGKLDRRALAARPLPAGDDSAARPLADDRQKLLAGIFAEVLECRDVGPDSNFFALGGDSIRSLQIVSRARRAGLALTARSIFQHQTVAAIAAAAQPLQQEPEGPSGAGPLPLTPIYAWFGEQMTGNWRHFNQAVMLALPQPVDKAALEAALTALVDCHDMLRLVARREAGAVDYTIPEKGEPPVLAILDLAGLSPEDRARRKAEYFAGAQRSLDPAQGRNLAAILLPDEARLMLTIHHLCIDVLSWSALLDDLQAAYEAARQGRPPRLRRAPTSFRLWAERLRGLAERGDIGDLPYWIGLLGHPADRLLPQAGDAPGMEHDVAATRLTLKRHVTAGVLRAAPAAFGVRPDTVILAALLLALHRRGGRRLRIDLERNGRVGPFEDLDLSRTVGWFTAVLPLLLEAETDDPTALLRAAGKAVAESPLDGLGFGLLRHVVDGAAGAVLGALPPAEILLNFVGTLTGWEEEPFRPVDEPCGPTIAPDMQRPHLLELNAGAVEGRLRMELSYPGAAGCDAAAKQLLDDIAEALADIARAARASQAGLEMPPDVEALLPLTPLQHGILLHSLREPETYFDQLRLTLHGPLDAAAMRTAWERLSARHPALRASFGFGADGEALQLIHDSAAPEWRDLDWRELDETALAGRLHSLMAADRATGFDLARPPLMRLHLVRSGEARHELVWSAHHLLMDGWSVSVLMTELCALYREAAGGAPAGLAPAPDFARYLDWLQESDRDAAAAFWRDELRPLSEPSLLAGPGLTPEAAETAAPHAALPLSAAETRGIERLARASGVTVGSVLQGAWALLLRRYTGLSEVAFGLTVSGRSAPVDGIENMVGMLINTVPVRVSLPGDMPVTAFLGEIAERAEAREAFAATPLPDALAAAGLSAGDMPFDSLVLIQNYPRPKRLQAGAVEIALAQVAEATNFPLTLVAEWGGAEDESCRLAMVYDPRRLGQATARQLLGHLRHTLLAMADDPAARLDSIPLHDTAERDRLLALGRGRPVPVPPALAHEILGEWAQIAPGAPAVVSQDGTLTYRALAERSDALAARLAAAGIGPGSRIVLAAPRSSALVVGFMAILKAGGAVVPLDIAYPQERLRFVLEDSAADLVLTDGAYLPRLPLRPDMPVLLLDGADADAPLPWSPPPVDPESPAYVIYTSGSTGQPKGVLSPHRGLRALIAAQRALFGLQPGDRVLQFASLSFDASVWEIVMALGAGAALHLPSREDALAGPELGAYLRQHRITAATLPPSLLAVIPEGAYPDLRILAVAGEACPPALAQRWVGGRRFFNAYGPSEATVCATIFEGGGNGQTLPIGWPLPNVSAHVVDDRMEPVPPGGTGELLVGGAGVALGYIGRPELTAERFVPDRFGPPGTRLYRTGDRVRLRPDGALIFLGRIDRQVKLRGFRIEPGEIEAAIAAQPGIAQALVAVRDDRLLAWALPKPGVALDLDGLRTALKTALPGHMVPAQLLALDAVPLTRNGKIDWAALPDSAAPAAEDGTQQPSAARPGDNGAPDVAQRLAALWCDVLGRPSVGPDDNFFDLGGHSLLLVQVQGLIKRDFAIAVPMAVLFAHPTLRALTRHMLAQGAATKPAEAAEPAPAPEPPPPPKTAGDPIAVVGMAGRFPGAADLDAFWRLLIEGREGIARLDRDTLRQAGVPEEIIDNPAFVPAGGLLDEADGFDPAVFGLGPRDALVLDPQHRVFLECAWHALENAGYAPGATRDVVGLFAGSGHNTWLREMLLPAGESLEGSSGFHLITGNDKDFLATQTAYRLDLTGPAVAVQTACSTSLVAVAMAVEALRAGRCDMALAGGVSIRFPQGRGYLHEPDMILSPDGHCRSFAADAAGTVPGSGVGLVLLKPLSRAQADGDRVLAVIRGAAINNDGARKMGFTTPGVAGQAAVIRLALDSAGLDPADIDYVEAHGTATALGDPAEATALAQVYGGRATPLLLGSVKSNIGHADAAAGIAGLIKTVLALHHGQLPPSLHSQPANPRINFAAGPFELVDRPRPWPRPWPSGADRPARAGVSSFGIGGTNAHVILEAAPPTSQAPASIGSTPQALLLSAQTKTALQAQAALLAAHLRAHPADRLEDVAFTLQCGRAALRHRRAVVARGTAEAIALLEAPEEARRAPAQPPAIALLLPGQGSQHPRMGQALHAENGIYRREFDALSDRLNPMLGLSLSEMLYGPVEPDAETLRRTEIAQPAIFAVSLALARHWQALGLPVEGMLGHSVGEYAAACLAGVFTVEDALALVVERGRLVAALPGGAMLALGESEAETLALLADSGGALALAAVNGARSCVVSGPEPAIAALEERLERLGRPGRRLQTSHAFHSPMLAPAAEALAEAVARFRPKAPCQPFISNVTGSWITPAEATDPAYWARHLLAPVRFADGLVTLRQAGIDLAVECGPGQSLSALARAGGMTALPSLAPAAETPPGGTRLAAAASGLWLEGVTIDWPALHPHPRRRVELPLYPFERRPYRPEKKPEATPKPAPAGKRPSQSEWFYRPGWIAAETAAADLAGPWLILADSGGVGAALAARLQAAGEAVRLVEGGEEADYRALLQAEHTPPRRILHLRTLDEAAPETLEERGLHDLLALMQGIGSVLPGAALRLDIATIGAADVTGAEALRPDVAAAVGAAKVLPFEYPDVTVRILDLDPAPAEAMAEMLMRELALLPADTAIALRDGMRWRQTVAPLPLSAQPVALRRESVILITGGFGGVGTAIARDMAREPGMRLILLGRRPLPEPAAWDGLIAADDPVAPRLRLVRELEALGAQVMTAAPDLSDPKALATTVREAVARFGPITGAVHAAGLADQAGIVQNRTRAQTETVLAPKIAGTRALVDALSGQPLDFLALCSTLGSFLPGAKFGQVAYAAANDYLDLAAAAIARRTGWRAVAINWDDWVEAGMTVEAHKNWGVAPPIPETGLTAREGAAVLRRILAADHRRVAVSVRDLPALINQAASHFETPPPRRQPLDQPAPMLPVVDAEADPLVAELTAAFRQVLDDPDLGGDDSFFERGGHSLLAMRVIGRLRERFGLPLGIAVIFDHPTPRRLAGHLRGKITVTREAS</sequence>
<dbReference type="InterPro" id="IPR020845">
    <property type="entry name" value="AMP-binding_CS"/>
</dbReference>
<keyword evidence="10" id="KW-1185">Reference proteome</keyword>
<dbReference type="GO" id="GO:0004315">
    <property type="term" value="F:3-oxoacyl-[acyl-carrier-protein] synthase activity"/>
    <property type="evidence" value="ECO:0007669"/>
    <property type="project" value="InterPro"/>
</dbReference>
<dbReference type="GO" id="GO:0043041">
    <property type="term" value="P:amino acid activation for nonribosomal peptide biosynthetic process"/>
    <property type="evidence" value="ECO:0007669"/>
    <property type="project" value="TreeGrafter"/>
</dbReference>
<dbReference type="Pfam" id="PF00668">
    <property type="entry name" value="Condensation"/>
    <property type="match status" value="3"/>
</dbReference>
<dbReference type="Gene3D" id="3.30.70.3290">
    <property type="match status" value="1"/>
</dbReference>
<dbReference type="InterPro" id="IPR025110">
    <property type="entry name" value="AMP-bd_C"/>
</dbReference>
<dbReference type="FunFam" id="3.40.50.12780:FF:000012">
    <property type="entry name" value="Non-ribosomal peptide synthetase"/>
    <property type="match status" value="1"/>
</dbReference>
<dbReference type="CDD" id="cd05930">
    <property type="entry name" value="A_NRPS"/>
    <property type="match status" value="1"/>
</dbReference>
<evidence type="ECO:0000256" key="5">
    <source>
        <dbReference type="ARBA" id="ARBA00029443"/>
    </source>
</evidence>
<feature type="compositionally biased region" description="Basic and acidic residues" evidence="6">
    <location>
        <begin position="3452"/>
        <end position="3461"/>
    </location>
</feature>
<dbReference type="SMART" id="SM00823">
    <property type="entry name" value="PKS_PP"/>
    <property type="match status" value="3"/>
</dbReference>
<dbReference type="Gene3D" id="3.30.300.30">
    <property type="match status" value="2"/>
</dbReference>
<dbReference type="InterPro" id="IPR044894">
    <property type="entry name" value="TubC_N_sf"/>
</dbReference>
<dbReference type="InterPro" id="IPR023213">
    <property type="entry name" value="CAT-like_dom_sf"/>
</dbReference>
<dbReference type="SMART" id="SM00827">
    <property type="entry name" value="PKS_AT"/>
    <property type="match status" value="1"/>
</dbReference>
<dbReference type="GO" id="GO:0031177">
    <property type="term" value="F:phosphopantetheine binding"/>
    <property type="evidence" value="ECO:0007669"/>
    <property type="project" value="InterPro"/>
</dbReference>
<dbReference type="SUPFAM" id="SSF55048">
    <property type="entry name" value="Probable ACP-binding domain of malonyl-CoA ACP transacylase"/>
    <property type="match status" value="1"/>
</dbReference>
<dbReference type="Gene3D" id="3.30.559.10">
    <property type="entry name" value="Chloramphenicol acetyltransferase-like domain"/>
    <property type="match status" value="3"/>
</dbReference>
<evidence type="ECO:0000256" key="6">
    <source>
        <dbReference type="SAM" id="MobiDB-lite"/>
    </source>
</evidence>
<dbReference type="SUPFAM" id="SSF52777">
    <property type="entry name" value="CoA-dependent acyltransferases"/>
    <property type="match status" value="6"/>
</dbReference>
<evidence type="ECO:0008006" key="11">
    <source>
        <dbReference type="Google" id="ProtNLM"/>
    </source>
</evidence>
<dbReference type="InterPro" id="IPR016039">
    <property type="entry name" value="Thiolase-like"/>
</dbReference>
<evidence type="ECO:0000256" key="3">
    <source>
        <dbReference type="ARBA" id="ARBA00022553"/>
    </source>
</evidence>
<dbReference type="Proteomes" id="UP000076400">
    <property type="component" value="Unassembled WGS sequence"/>
</dbReference>
<dbReference type="InterPro" id="IPR010071">
    <property type="entry name" value="AA_adenyl_dom"/>
</dbReference>
<feature type="region of interest" description="Disordered" evidence="6">
    <location>
        <begin position="2560"/>
        <end position="2586"/>
    </location>
</feature>
<comment type="caution">
    <text evidence="9">The sequence shown here is derived from an EMBL/GenBank/DDBJ whole genome shotgun (WGS) entry which is preliminary data.</text>
</comment>
<dbReference type="SUPFAM" id="SSF52151">
    <property type="entry name" value="FabD/lysophospholipase-like"/>
    <property type="match status" value="1"/>
</dbReference>
<dbReference type="OrthoDB" id="9778690at2"/>
<dbReference type="Pfam" id="PF22621">
    <property type="entry name" value="CurL-like_PKS_C"/>
    <property type="match status" value="1"/>
</dbReference>
<dbReference type="InterPro" id="IPR013968">
    <property type="entry name" value="PKS_KR"/>
</dbReference>
<evidence type="ECO:0000313" key="10">
    <source>
        <dbReference type="Proteomes" id="UP000076400"/>
    </source>
</evidence>
<name>A0A154W7P3_9PROT</name>
<feature type="domain" description="Carrier" evidence="7">
    <location>
        <begin position="3962"/>
        <end position="4037"/>
    </location>
</feature>
<dbReference type="GO" id="GO:0005737">
    <property type="term" value="C:cytoplasm"/>
    <property type="evidence" value="ECO:0007669"/>
    <property type="project" value="TreeGrafter"/>
</dbReference>
<dbReference type="PROSITE" id="PS00455">
    <property type="entry name" value="AMP_BINDING"/>
    <property type="match status" value="2"/>
</dbReference>
<dbReference type="Gene3D" id="1.10.10.1830">
    <property type="entry name" value="Non-ribosomal peptide synthase, adenylation domain"/>
    <property type="match status" value="1"/>
</dbReference>
<dbReference type="SUPFAM" id="SSF53901">
    <property type="entry name" value="Thiolase-like"/>
    <property type="match status" value="1"/>
</dbReference>
<gene>
    <name evidence="9" type="ORF">AUP43_07165</name>
</gene>
<dbReference type="NCBIfam" id="TIGR01733">
    <property type="entry name" value="AA-adenyl-dom"/>
    <property type="match status" value="1"/>
</dbReference>
<evidence type="ECO:0000256" key="1">
    <source>
        <dbReference type="ARBA" id="ARBA00001957"/>
    </source>
</evidence>
<dbReference type="InterPro" id="IPR036291">
    <property type="entry name" value="NAD(P)-bd_dom_sf"/>
</dbReference>
<dbReference type="Gene3D" id="1.10.1200.10">
    <property type="entry name" value="ACP-like"/>
    <property type="match status" value="3"/>
</dbReference>
<dbReference type="PROSITE" id="PS50075">
    <property type="entry name" value="CARRIER"/>
    <property type="match status" value="3"/>
</dbReference>
<comment type="similarity">
    <text evidence="5">In the C-terminal section; belongs to the NRP synthetase family.</text>
</comment>
<dbReference type="GO" id="GO:0044550">
    <property type="term" value="P:secondary metabolite biosynthetic process"/>
    <property type="evidence" value="ECO:0007669"/>
    <property type="project" value="TreeGrafter"/>
</dbReference>
<keyword evidence="2" id="KW-0596">Phosphopantetheine</keyword>
<feature type="region of interest" description="Disordered" evidence="6">
    <location>
        <begin position="2467"/>
        <end position="2487"/>
    </location>
</feature>
<dbReference type="Pfam" id="PF00698">
    <property type="entry name" value="Acyl_transf_1"/>
    <property type="match status" value="1"/>
</dbReference>
<feature type="compositionally biased region" description="Low complexity" evidence="6">
    <location>
        <begin position="2561"/>
        <end position="2571"/>
    </location>
</feature>
<dbReference type="Gene3D" id="3.40.50.720">
    <property type="entry name" value="NAD(P)-binding Rossmann-like Domain"/>
    <property type="match status" value="1"/>
</dbReference>
<dbReference type="CDD" id="cd19531">
    <property type="entry name" value="LCL_NRPS-like"/>
    <property type="match status" value="1"/>
</dbReference>
<dbReference type="InterPro" id="IPR014043">
    <property type="entry name" value="Acyl_transferase_dom"/>
</dbReference>
<dbReference type="SMART" id="SM00822">
    <property type="entry name" value="PKS_KR"/>
    <property type="match status" value="1"/>
</dbReference>
<comment type="cofactor">
    <cofactor evidence="1">
        <name>pantetheine 4'-phosphate</name>
        <dbReference type="ChEBI" id="CHEBI:47942"/>
    </cofactor>
</comment>
<feature type="domain" description="Carrier" evidence="7">
    <location>
        <begin position="1003"/>
        <end position="1077"/>
    </location>
</feature>
<dbReference type="SUPFAM" id="SSF56801">
    <property type="entry name" value="Acetyl-CoA synthetase-like"/>
    <property type="match status" value="2"/>
</dbReference>
<dbReference type="SUPFAM" id="SSF47336">
    <property type="entry name" value="ACP-like"/>
    <property type="match status" value="3"/>
</dbReference>
<dbReference type="Pfam" id="PF00550">
    <property type="entry name" value="PP-binding"/>
    <property type="match status" value="3"/>
</dbReference>
<reference evidence="9 10" key="1">
    <citation type="submission" date="2015-12" db="EMBL/GenBank/DDBJ databases">
        <title>Genome sequence of Oceanibaculum pacificum MCCC 1A02656.</title>
        <authorList>
            <person name="Lu L."/>
            <person name="Lai Q."/>
            <person name="Shao Z."/>
            <person name="Qian P."/>
        </authorList>
    </citation>
    <scope>NUCLEOTIDE SEQUENCE [LARGE SCALE GENOMIC DNA]</scope>
    <source>
        <strain evidence="9 10">MCCC 1A02656</strain>
    </source>
</reference>
<dbReference type="Gene3D" id="3.40.50.12780">
    <property type="entry name" value="N-terminal domain of ligase-like"/>
    <property type="match status" value="1"/>
</dbReference>
<dbReference type="GO" id="GO:0006633">
    <property type="term" value="P:fatty acid biosynthetic process"/>
    <property type="evidence" value="ECO:0007669"/>
    <property type="project" value="InterPro"/>
</dbReference>
<dbReference type="Pfam" id="PF18563">
    <property type="entry name" value="TubC_N"/>
    <property type="match status" value="1"/>
</dbReference>
<dbReference type="CDD" id="cd00833">
    <property type="entry name" value="PKS"/>
    <property type="match status" value="1"/>
</dbReference>
<evidence type="ECO:0000259" key="7">
    <source>
        <dbReference type="PROSITE" id="PS50075"/>
    </source>
</evidence>
<dbReference type="InterPro" id="IPR018201">
    <property type="entry name" value="Ketoacyl_synth_AS"/>
</dbReference>
<protein>
    <recommendedName>
        <fullName evidence="11">Non-ribosomal peptide synthetase</fullName>
    </recommendedName>
</protein>
<dbReference type="Gene3D" id="3.40.47.10">
    <property type="match status" value="1"/>
</dbReference>
<evidence type="ECO:0000256" key="4">
    <source>
        <dbReference type="ARBA" id="ARBA00022679"/>
    </source>
</evidence>
<feature type="region of interest" description="Disordered" evidence="6">
    <location>
        <begin position="3452"/>
        <end position="3474"/>
    </location>
</feature>
<dbReference type="Pfam" id="PF00109">
    <property type="entry name" value="ketoacyl-synt"/>
    <property type="match status" value="1"/>
</dbReference>
<proteinExistence type="inferred from homology"/>
<feature type="domain" description="Ketosynthase family 3 (KS3)" evidence="8">
    <location>
        <begin position="2585"/>
        <end position="3014"/>
    </location>
</feature>
<dbReference type="InterPro" id="IPR042099">
    <property type="entry name" value="ANL_N_sf"/>
</dbReference>
<dbReference type="InterPro" id="IPR016035">
    <property type="entry name" value="Acyl_Trfase/lysoPLipase"/>
</dbReference>
<dbReference type="Pfam" id="PF00501">
    <property type="entry name" value="AMP-binding"/>
    <property type="match status" value="2"/>
</dbReference>
<dbReference type="Gene3D" id="3.40.50.980">
    <property type="match status" value="2"/>
</dbReference>
<dbReference type="PROSITE" id="PS00012">
    <property type="entry name" value="PHOSPHOPANTETHEINE"/>
    <property type="match status" value="1"/>
</dbReference>
<keyword evidence="3" id="KW-0597">Phosphoprotein</keyword>
<dbReference type="InterPro" id="IPR016036">
    <property type="entry name" value="Malonyl_transacylase_ACP-bd"/>
</dbReference>
<dbReference type="InterPro" id="IPR000873">
    <property type="entry name" value="AMP-dep_synth/lig_dom"/>
</dbReference>
<dbReference type="InterPro" id="IPR009081">
    <property type="entry name" value="PP-bd_ACP"/>
</dbReference>
<dbReference type="InterPro" id="IPR006162">
    <property type="entry name" value="Ppantetheine_attach_site"/>
</dbReference>
<dbReference type="InterPro" id="IPR057326">
    <property type="entry name" value="KR_dom"/>
</dbReference>
<dbReference type="EMBL" id="LPXN01000097">
    <property type="protein sequence ID" value="KZD09516.1"/>
    <property type="molecule type" value="Genomic_DNA"/>
</dbReference>
<evidence type="ECO:0000256" key="2">
    <source>
        <dbReference type="ARBA" id="ARBA00022450"/>
    </source>
</evidence>
<dbReference type="Gene3D" id="3.30.559.30">
    <property type="entry name" value="Nonribosomal peptide synthetase, condensation domain"/>
    <property type="match status" value="3"/>
</dbReference>
<dbReference type="RefSeq" id="WP_067554793.1">
    <property type="nucleotide sequence ID" value="NZ_LPXN01000097.1"/>
</dbReference>
<dbReference type="Pfam" id="PF13193">
    <property type="entry name" value="AMP-binding_C"/>
    <property type="match status" value="2"/>
</dbReference>
<dbReference type="InterPro" id="IPR041464">
    <property type="entry name" value="TubC_N"/>
</dbReference>
<dbReference type="InterPro" id="IPR001242">
    <property type="entry name" value="Condensation_dom"/>
</dbReference>
<evidence type="ECO:0000313" key="9">
    <source>
        <dbReference type="EMBL" id="KZD09516.1"/>
    </source>
</evidence>
<dbReference type="InterPro" id="IPR014030">
    <property type="entry name" value="Ketoacyl_synth_N"/>
</dbReference>
<dbReference type="SUPFAM" id="SSF51735">
    <property type="entry name" value="NAD(P)-binding Rossmann-fold domains"/>
    <property type="match status" value="2"/>
</dbReference>
<feature type="domain" description="Carrier" evidence="7">
    <location>
        <begin position="2485"/>
        <end position="2560"/>
    </location>
</feature>
<keyword evidence="4" id="KW-0808">Transferase</keyword>
<dbReference type="InterPro" id="IPR020841">
    <property type="entry name" value="PKS_Beta-ketoAc_synthase_dom"/>
</dbReference>
<dbReference type="STRING" id="580166.AUP43_07165"/>
<dbReference type="Gene3D" id="2.30.38.10">
    <property type="entry name" value="Luciferase, Domain 3"/>
    <property type="match status" value="1"/>
</dbReference>
<dbReference type="PROSITE" id="PS52004">
    <property type="entry name" value="KS3_2"/>
    <property type="match status" value="1"/>
</dbReference>
<dbReference type="SMART" id="SM00825">
    <property type="entry name" value="PKS_KS"/>
    <property type="match status" value="1"/>
</dbReference>
<dbReference type="InterPro" id="IPR036736">
    <property type="entry name" value="ACP-like_sf"/>
</dbReference>
<dbReference type="InterPro" id="IPR001227">
    <property type="entry name" value="Ac_transferase_dom_sf"/>
</dbReference>
<dbReference type="InterPro" id="IPR014031">
    <property type="entry name" value="Ketoacyl_synth_C"/>
</dbReference>
<feature type="compositionally biased region" description="Pro residues" evidence="6">
    <location>
        <begin position="2572"/>
        <end position="2582"/>
    </location>
</feature>
<dbReference type="InterPro" id="IPR045851">
    <property type="entry name" value="AMP-bd_C_sf"/>
</dbReference>
<dbReference type="PANTHER" id="PTHR45527">
    <property type="entry name" value="NONRIBOSOMAL PEPTIDE SYNTHETASE"/>
    <property type="match status" value="1"/>
</dbReference>
<dbReference type="PROSITE" id="PS00606">
    <property type="entry name" value="KS3_1"/>
    <property type="match status" value="1"/>
</dbReference>